<keyword evidence="3" id="KW-1185">Reference proteome</keyword>
<feature type="transmembrane region" description="Helical" evidence="1">
    <location>
        <begin position="93"/>
        <end position="112"/>
    </location>
</feature>
<sequence length="201" mass="22228">MAILYNVHMFGRPGLLMSESDVKAVLLASLVSLCLFAAMTTAFRFRPHLPKALLSLRVFYGSLPVLLVTYWATPADLGFLPSEMAGGPVWLDLLLAVFFLSASYFGGWLQLYNIGSRGYSLRIAMDAALSPRRSLTPEEVLTGYSDGHGLTWMYDTRMDGLRQGGFVTDQGEMTVLEERGRKTAGLFRMLRSIYVLGKASP</sequence>
<keyword evidence="1" id="KW-1133">Transmembrane helix</keyword>
<feature type="transmembrane region" description="Helical" evidence="1">
    <location>
        <begin position="24"/>
        <end position="45"/>
    </location>
</feature>
<dbReference type="EMBL" id="LWQT01000066">
    <property type="protein sequence ID" value="OAN49280.1"/>
    <property type="molecule type" value="Genomic_DNA"/>
</dbReference>
<dbReference type="STRING" id="1285242.A6A04_03960"/>
<gene>
    <name evidence="2" type="ORF">A6A04_03960</name>
</gene>
<proteinExistence type="predicted"/>
<name>A0A178MKR8_9PROT</name>
<organism evidence="2 3">
    <name type="scientific">Paramagnetospirillum marisnigri</name>
    <dbReference type="NCBI Taxonomy" id="1285242"/>
    <lineage>
        <taxon>Bacteria</taxon>
        <taxon>Pseudomonadati</taxon>
        <taxon>Pseudomonadota</taxon>
        <taxon>Alphaproteobacteria</taxon>
        <taxon>Rhodospirillales</taxon>
        <taxon>Magnetospirillaceae</taxon>
        <taxon>Paramagnetospirillum</taxon>
    </lineage>
</organism>
<reference evidence="2 3" key="1">
    <citation type="submission" date="2016-04" db="EMBL/GenBank/DDBJ databases">
        <title>Draft genome sequence of freshwater magnetotactic bacteria Magnetospirillum marisnigri SP-1 and Magnetospirillum moscoviense BB-1.</title>
        <authorList>
            <person name="Koziaeva V."/>
            <person name="Dziuba M.V."/>
            <person name="Ivanov T.M."/>
            <person name="Kuznetsov B."/>
            <person name="Grouzdev D.S."/>
        </authorList>
    </citation>
    <scope>NUCLEOTIDE SEQUENCE [LARGE SCALE GENOMIC DNA]</scope>
    <source>
        <strain evidence="2 3">SP-1</strain>
    </source>
</reference>
<protein>
    <submittedName>
        <fullName evidence="2">Uncharacterized protein</fullName>
    </submittedName>
</protein>
<dbReference type="Proteomes" id="UP000078428">
    <property type="component" value="Unassembled WGS sequence"/>
</dbReference>
<accession>A0A178MKR8</accession>
<evidence type="ECO:0000313" key="2">
    <source>
        <dbReference type="EMBL" id="OAN49280.1"/>
    </source>
</evidence>
<feature type="transmembrane region" description="Helical" evidence="1">
    <location>
        <begin position="52"/>
        <end position="73"/>
    </location>
</feature>
<keyword evidence="1" id="KW-0472">Membrane</keyword>
<evidence type="ECO:0000256" key="1">
    <source>
        <dbReference type="SAM" id="Phobius"/>
    </source>
</evidence>
<comment type="caution">
    <text evidence="2">The sequence shown here is derived from an EMBL/GenBank/DDBJ whole genome shotgun (WGS) entry which is preliminary data.</text>
</comment>
<keyword evidence="1" id="KW-0812">Transmembrane</keyword>
<evidence type="ECO:0000313" key="3">
    <source>
        <dbReference type="Proteomes" id="UP000078428"/>
    </source>
</evidence>
<dbReference type="AlphaFoldDB" id="A0A178MKR8"/>